<organism evidence="1 2">
    <name type="scientific">Candidatus Thiodiazotropha taylori</name>
    <dbReference type="NCBI Taxonomy" id="2792791"/>
    <lineage>
        <taxon>Bacteria</taxon>
        <taxon>Pseudomonadati</taxon>
        <taxon>Pseudomonadota</taxon>
        <taxon>Gammaproteobacteria</taxon>
        <taxon>Chromatiales</taxon>
        <taxon>Sedimenticolaceae</taxon>
        <taxon>Candidatus Thiodiazotropha</taxon>
    </lineage>
</organism>
<comment type="caution">
    <text evidence="1">The sequence shown here is derived from an EMBL/GenBank/DDBJ whole genome shotgun (WGS) entry which is preliminary data.</text>
</comment>
<accession>A0A9E4N808</accession>
<dbReference type="PRINTS" id="PR00469">
    <property type="entry name" value="PNDRDTASEII"/>
</dbReference>
<dbReference type="InterPro" id="IPR036188">
    <property type="entry name" value="FAD/NAD-bd_sf"/>
</dbReference>
<sequence length="118" mass="12276">YKNQHVLVVGGGDSALEAATSIAAEPGTTVTLSYRSGAFSRAKKKNREKVDQAAASGELNLLLSTNVTEFTEETVTIDKGGEKIEIPNDAAIICAGGILPTGFLKETGINVETKHGTA</sequence>
<dbReference type="EMBL" id="JAEPCM010000859">
    <property type="protein sequence ID" value="MCG7949183.1"/>
    <property type="molecule type" value="Genomic_DNA"/>
</dbReference>
<dbReference type="AlphaFoldDB" id="A0A9E4N808"/>
<proteinExistence type="predicted"/>
<protein>
    <submittedName>
        <fullName evidence="1">NAD(P)-binding domain-containing protein</fullName>
    </submittedName>
</protein>
<reference evidence="1" key="1">
    <citation type="journal article" date="2021" name="Proc. Natl. Acad. Sci. U.S.A.">
        <title>Global biogeography of chemosynthetic symbionts reveals both localized and globally distributed symbiont groups. .</title>
        <authorList>
            <person name="Osvatic J.T."/>
            <person name="Wilkins L.G.E."/>
            <person name="Leibrecht L."/>
            <person name="Leray M."/>
            <person name="Zauner S."/>
            <person name="Polzin J."/>
            <person name="Camacho Y."/>
            <person name="Gros O."/>
            <person name="van Gils J.A."/>
            <person name="Eisen J.A."/>
            <person name="Petersen J.M."/>
            <person name="Yuen B."/>
        </authorList>
    </citation>
    <scope>NUCLEOTIDE SEQUENCE</scope>
    <source>
        <strain evidence="1">MAGclacostrist064TRANS</strain>
    </source>
</reference>
<dbReference type="Pfam" id="PF13738">
    <property type="entry name" value="Pyr_redox_3"/>
    <property type="match status" value="1"/>
</dbReference>
<dbReference type="Proteomes" id="UP000886667">
    <property type="component" value="Unassembled WGS sequence"/>
</dbReference>
<evidence type="ECO:0000313" key="2">
    <source>
        <dbReference type="Proteomes" id="UP000886667"/>
    </source>
</evidence>
<dbReference type="Gene3D" id="3.50.50.60">
    <property type="entry name" value="FAD/NAD(P)-binding domain"/>
    <property type="match status" value="1"/>
</dbReference>
<feature type="non-terminal residue" evidence="1">
    <location>
        <position position="1"/>
    </location>
</feature>
<name>A0A9E4N808_9GAMM</name>
<dbReference type="SUPFAM" id="SSF51905">
    <property type="entry name" value="FAD/NAD(P)-binding domain"/>
    <property type="match status" value="1"/>
</dbReference>
<gene>
    <name evidence="1" type="ORF">JAZ07_22835</name>
</gene>
<evidence type="ECO:0000313" key="1">
    <source>
        <dbReference type="EMBL" id="MCG7949183.1"/>
    </source>
</evidence>